<reference evidence="1" key="2">
    <citation type="journal article" date="2015" name="Data Brief">
        <title>Shoot transcriptome of the giant reed, Arundo donax.</title>
        <authorList>
            <person name="Barrero R.A."/>
            <person name="Guerrero F.D."/>
            <person name="Moolhuijzen P."/>
            <person name="Goolsby J.A."/>
            <person name="Tidwell J."/>
            <person name="Bellgard S.E."/>
            <person name="Bellgard M.I."/>
        </authorList>
    </citation>
    <scope>NUCLEOTIDE SEQUENCE</scope>
    <source>
        <tissue evidence="1">Shoot tissue taken approximately 20 cm above the soil surface</tissue>
    </source>
</reference>
<accession>A0A0A9A8I0</accession>
<proteinExistence type="predicted"/>
<dbReference type="AlphaFoldDB" id="A0A0A9A8I0"/>
<dbReference type="EMBL" id="GBRH01252595">
    <property type="protein sequence ID" value="JAD45300.1"/>
    <property type="molecule type" value="Transcribed_RNA"/>
</dbReference>
<reference evidence="1" key="1">
    <citation type="submission" date="2014-09" db="EMBL/GenBank/DDBJ databases">
        <authorList>
            <person name="Magalhaes I.L.F."/>
            <person name="Oliveira U."/>
            <person name="Santos F.R."/>
            <person name="Vidigal T.H.D.A."/>
            <person name="Brescovit A.D."/>
            <person name="Santos A.J."/>
        </authorList>
    </citation>
    <scope>NUCLEOTIDE SEQUENCE</scope>
    <source>
        <tissue evidence="1">Shoot tissue taken approximately 20 cm above the soil surface</tissue>
    </source>
</reference>
<evidence type="ECO:0000313" key="1">
    <source>
        <dbReference type="EMBL" id="JAD45300.1"/>
    </source>
</evidence>
<name>A0A0A9A8I0_ARUDO</name>
<organism evidence="1">
    <name type="scientific">Arundo donax</name>
    <name type="common">Giant reed</name>
    <name type="synonym">Donax arundinaceus</name>
    <dbReference type="NCBI Taxonomy" id="35708"/>
    <lineage>
        <taxon>Eukaryota</taxon>
        <taxon>Viridiplantae</taxon>
        <taxon>Streptophyta</taxon>
        <taxon>Embryophyta</taxon>
        <taxon>Tracheophyta</taxon>
        <taxon>Spermatophyta</taxon>
        <taxon>Magnoliopsida</taxon>
        <taxon>Liliopsida</taxon>
        <taxon>Poales</taxon>
        <taxon>Poaceae</taxon>
        <taxon>PACMAD clade</taxon>
        <taxon>Arundinoideae</taxon>
        <taxon>Arundineae</taxon>
        <taxon>Arundo</taxon>
    </lineage>
</organism>
<protein>
    <submittedName>
        <fullName evidence="1">Uncharacterized protein</fullName>
    </submittedName>
</protein>
<sequence length="46" mass="4592">MGECGGCCGSPCVYVSSMQLISSALSGSCGKCAISRTARVIGRCVC</sequence>